<dbReference type="AlphaFoldDB" id="A0A176W032"/>
<accession>A0A176W032</accession>
<dbReference type="Proteomes" id="UP000077202">
    <property type="component" value="Unassembled WGS sequence"/>
</dbReference>
<feature type="compositionally biased region" description="Polar residues" evidence="2">
    <location>
        <begin position="300"/>
        <end position="323"/>
    </location>
</feature>
<dbReference type="InterPro" id="IPR002634">
    <property type="entry name" value="BolA"/>
</dbReference>
<dbReference type="Gene3D" id="3.10.20.90">
    <property type="entry name" value="Phosphatidylinositol 3-kinase Catalytic Subunit, Chain A, domain 1"/>
    <property type="match status" value="1"/>
</dbReference>
<dbReference type="EMBL" id="AP019872">
    <property type="protein sequence ID" value="BBN17784.1"/>
    <property type="molecule type" value="Genomic_DNA"/>
</dbReference>
<dbReference type="InterPro" id="IPR044822">
    <property type="entry name" value="Myb_DNA-bind_4"/>
</dbReference>
<evidence type="ECO:0000313" key="5">
    <source>
        <dbReference type="EMBL" id="OAE25832.1"/>
    </source>
</evidence>
<keyword evidence="1" id="KW-0175">Coiled coil</keyword>
<feature type="domain" description="Myb/SANT-like DNA-binding" evidence="3">
    <location>
        <begin position="45"/>
        <end position="136"/>
    </location>
</feature>
<evidence type="ECO:0000313" key="6">
    <source>
        <dbReference type="Proteomes" id="UP000077202"/>
    </source>
</evidence>
<dbReference type="Pfam" id="PF01722">
    <property type="entry name" value="BolA"/>
    <property type="match status" value="1"/>
</dbReference>
<evidence type="ECO:0000313" key="4">
    <source>
        <dbReference type="EMBL" id="BBN17784.1"/>
    </source>
</evidence>
<dbReference type="Gene3D" id="1.10.10.60">
    <property type="entry name" value="Homeodomain-like"/>
    <property type="match status" value="1"/>
</dbReference>
<keyword evidence="6" id="KW-1185">Reference proteome</keyword>
<dbReference type="Proteomes" id="UP001162541">
    <property type="component" value="Chromosome 7"/>
</dbReference>
<feature type="coiled-coil region" evidence="1">
    <location>
        <begin position="96"/>
        <end position="123"/>
    </location>
</feature>
<proteinExistence type="predicted"/>
<reference evidence="4" key="2">
    <citation type="journal article" date="2019" name="Curr. Biol.">
        <title>Chromatin organization in early land plants reveals an ancestral association between H3K27me3, transposons, and constitutive heterochromatin.</title>
        <authorList>
            <person name="Montgomery S.A."/>
            <person name="Tanizawa Y."/>
            <person name="Galik B."/>
            <person name="Wang N."/>
            <person name="Ito T."/>
            <person name="Mochizuki T."/>
            <person name="Akimcheva S."/>
            <person name="Bowman J."/>
            <person name="Cognat V."/>
            <person name="Drouard L."/>
            <person name="Ekker H."/>
            <person name="Houng S."/>
            <person name="Kohchi T."/>
            <person name="Lin S."/>
            <person name="Liu L.D."/>
            <person name="Nakamura Y."/>
            <person name="Valeeva L.R."/>
            <person name="Shakirov E.V."/>
            <person name="Shippen D.E."/>
            <person name="Wei W."/>
            <person name="Yagura M."/>
            <person name="Yamaoka S."/>
            <person name="Yamato K.T."/>
            <person name="Liu C."/>
            <person name="Berger F."/>
        </authorList>
    </citation>
    <scope>NUCLEOTIDE SEQUENCE [LARGE SCALE GENOMIC DNA]</scope>
    <source>
        <strain evidence="4">Tak-1</strain>
    </source>
</reference>
<evidence type="ECO:0000256" key="1">
    <source>
        <dbReference type="SAM" id="Coils"/>
    </source>
</evidence>
<reference evidence="5 6" key="1">
    <citation type="submission" date="2016-03" db="EMBL/GenBank/DDBJ databases">
        <title>Mechanisms controlling the formation of the plant cell surface in tip-growing cells are functionally conserved among land plants.</title>
        <authorList>
            <person name="Honkanen S."/>
            <person name="Jones V.A."/>
            <person name="Morieri G."/>
            <person name="Champion C."/>
            <person name="Hetherington A.J."/>
            <person name="Kelly S."/>
            <person name="Saint-Marcoux D."/>
            <person name="Proust H."/>
            <person name="Prescott H."/>
            <person name="Dolan L."/>
        </authorList>
    </citation>
    <scope>NUCLEOTIDE SEQUENCE [LARGE SCALE GENOMIC DNA]</scope>
    <source>
        <strain evidence="6">cv. Tak-1 and cv. Tak-2</strain>
        <tissue evidence="5">Whole gametophyte</tissue>
    </source>
</reference>
<dbReference type="SUPFAM" id="SSF82657">
    <property type="entry name" value="BolA-like"/>
    <property type="match status" value="1"/>
</dbReference>
<dbReference type="PANTHER" id="PTHR46230:SF7">
    <property type="entry name" value="BOLA-LIKE PROTEIN 1"/>
    <property type="match status" value="1"/>
</dbReference>
<name>A0A176W032_MARPO</name>
<organism evidence="5 6">
    <name type="scientific">Marchantia polymorpha subsp. ruderalis</name>
    <dbReference type="NCBI Taxonomy" id="1480154"/>
    <lineage>
        <taxon>Eukaryota</taxon>
        <taxon>Viridiplantae</taxon>
        <taxon>Streptophyta</taxon>
        <taxon>Embryophyta</taxon>
        <taxon>Marchantiophyta</taxon>
        <taxon>Marchantiopsida</taxon>
        <taxon>Marchantiidae</taxon>
        <taxon>Marchantiales</taxon>
        <taxon>Marchantiaceae</taxon>
        <taxon>Marchantia</taxon>
    </lineage>
</organism>
<dbReference type="PANTHER" id="PTHR46230">
    <property type="match status" value="1"/>
</dbReference>
<evidence type="ECO:0000259" key="3">
    <source>
        <dbReference type="Pfam" id="PF13837"/>
    </source>
</evidence>
<evidence type="ECO:0000313" key="7">
    <source>
        <dbReference type="Proteomes" id="UP001162541"/>
    </source>
</evidence>
<dbReference type="GO" id="GO:0016226">
    <property type="term" value="P:iron-sulfur cluster assembly"/>
    <property type="evidence" value="ECO:0007669"/>
    <property type="project" value="TreeGrafter"/>
</dbReference>
<protein>
    <recommendedName>
        <fullName evidence="3">Myb/SANT-like DNA-binding domain-containing protein</fullName>
    </recommendedName>
</protein>
<sequence length="409" mass="45225">MAGGGVRVALPTTPSVTMGGGVLPVGVKETKEGVVVKSEKKKDGNEWTDRAVDLLLELYEQKWRGVSFGNLRVKDWEHVASTMDERYHWQGERKTFLQCKNKIENLKKRYKLEREKKNDAGEVMSDWPWFTRLHDIIGKAPKQVGLIEDSEGGTLALGLGSTVEGPDGEKECEGEGQGGGLLPQLGIVPIAMRDDSKMRALTESQISSERASFMETPPGKDRKQGSTAACGTRCMQNVPEISGKSARKRRRNTSVRSPVKDLAASFSNFFNAMAKVEVERMQMLRELISSNTRKRPRISQAPSDNDQCRWCSTSGPSTAPGRNSIHQKLTEALTPTNLEIEDVSVEHAAGLQLGAARTHFNVRVVSTVFEGQSRIQRHRMVYKILQDELKGGVHALSIVARTPTEAATR</sequence>
<dbReference type="Pfam" id="PF13837">
    <property type="entry name" value="Myb_DNA-bind_4"/>
    <property type="match status" value="1"/>
</dbReference>
<reference evidence="7" key="3">
    <citation type="journal article" date="2020" name="Curr. Biol.">
        <title>Chromatin organization in early land plants reveals an ancestral association between H3K27me3, transposons, and constitutive heterochromatin.</title>
        <authorList>
            <person name="Montgomery S.A."/>
            <person name="Tanizawa Y."/>
            <person name="Galik B."/>
            <person name="Wang N."/>
            <person name="Ito T."/>
            <person name="Mochizuki T."/>
            <person name="Akimcheva S."/>
            <person name="Bowman J.L."/>
            <person name="Cognat V."/>
            <person name="Marechal-Drouard L."/>
            <person name="Ekker H."/>
            <person name="Hong S.F."/>
            <person name="Kohchi T."/>
            <person name="Lin S.S."/>
            <person name="Liu L.D."/>
            <person name="Nakamura Y."/>
            <person name="Valeeva L.R."/>
            <person name="Shakirov E.V."/>
            <person name="Shippen D.E."/>
            <person name="Wei W.L."/>
            <person name="Yagura M."/>
            <person name="Yamaoka S."/>
            <person name="Yamato K.T."/>
            <person name="Liu C."/>
            <person name="Berger F."/>
        </authorList>
    </citation>
    <scope>NUCLEOTIDE SEQUENCE [LARGE SCALE GENOMIC DNA]</scope>
    <source>
        <strain evidence="7">Tak-1</strain>
    </source>
</reference>
<feature type="region of interest" description="Disordered" evidence="2">
    <location>
        <begin position="291"/>
        <end position="323"/>
    </location>
</feature>
<dbReference type="InterPro" id="IPR036065">
    <property type="entry name" value="BolA-like_sf"/>
</dbReference>
<dbReference type="EMBL" id="LVLJ01002289">
    <property type="protein sequence ID" value="OAE25832.1"/>
    <property type="molecule type" value="Genomic_DNA"/>
</dbReference>
<evidence type="ECO:0000256" key="2">
    <source>
        <dbReference type="SAM" id="MobiDB-lite"/>
    </source>
</evidence>
<gene>
    <name evidence="5" type="ORF">AXG93_2145s1310</name>
    <name evidence="4" type="ORF">Mp_7g16910</name>
</gene>